<organism evidence="1 2">
    <name type="scientific">Gossypium gossypioides</name>
    <name type="common">Mexican cotton</name>
    <name type="synonym">Selera gossypioides</name>
    <dbReference type="NCBI Taxonomy" id="34282"/>
    <lineage>
        <taxon>Eukaryota</taxon>
        <taxon>Viridiplantae</taxon>
        <taxon>Streptophyta</taxon>
        <taxon>Embryophyta</taxon>
        <taxon>Tracheophyta</taxon>
        <taxon>Spermatophyta</taxon>
        <taxon>Magnoliopsida</taxon>
        <taxon>eudicotyledons</taxon>
        <taxon>Gunneridae</taxon>
        <taxon>Pentapetalae</taxon>
        <taxon>rosids</taxon>
        <taxon>malvids</taxon>
        <taxon>Malvales</taxon>
        <taxon>Malvaceae</taxon>
        <taxon>Malvoideae</taxon>
        <taxon>Gossypium</taxon>
    </lineage>
</organism>
<dbReference type="EMBL" id="JABEZY010000011">
    <property type="protein sequence ID" value="MBA0748579.1"/>
    <property type="molecule type" value="Genomic_DNA"/>
</dbReference>
<reference evidence="1 2" key="1">
    <citation type="journal article" date="2019" name="Genome Biol. Evol.">
        <title>Insights into the evolution of the New World diploid cottons (Gossypium, subgenus Houzingenia) based on genome sequencing.</title>
        <authorList>
            <person name="Grover C.E."/>
            <person name="Arick M.A. 2nd"/>
            <person name="Thrash A."/>
            <person name="Conover J.L."/>
            <person name="Sanders W.S."/>
            <person name="Peterson D.G."/>
            <person name="Frelichowski J.E."/>
            <person name="Scheffler J.A."/>
            <person name="Scheffler B.E."/>
            <person name="Wendel J.F."/>
        </authorList>
    </citation>
    <scope>NUCLEOTIDE SEQUENCE [LARGE SCALE GENOMIC DNA]</scope>
    <source>
        <strain evidence="1">5</strain>
        <tissue evidence="1">Leaf</tissue>
    </source>
</reference>
<name>A0A7J9CJB8_GOSGO</name>
<comment type="caution">
    <text evidence="1">The sequence shown here is derived from an EMBL/GenBank/DDBJ whole genome shotgun (WGS) entry which is preliminary data.</text>
</comment>
<protein>
    <submittedName>
        <fullName evidence="1">Uncharacterized protein</fullName>
    </submittedName>
</protein>
<accession>A0A7J9CJB8</accession>
<keyword evidence="2" id="KW-1185">Reference proteome</keyword>
<dbReference type="AlphaFoldDB" id="A0A7J9CJB8"/>
<gene>
    <name evidence="1" type="ORF">Gogos_002572</name>
</gene>
<proteinExistence type="predicted"/>
<evidence type="ECO:0000313" key="2">
    <source>
        <dbReference type="Proteomes" id="UP000593579"/>
    </source>
</evidence>
<sequence length="24" mass="2619">MVPMSVFSAGSIRVSMISMSILKF</sequence>
<dbReference type="Proteomes" id="UP000593579">
    <property type="component" value="Unassembled WGS sequence"/>
</dbReference>
<evidence type="ECO:0000313" key="1">
    <source>
        <dbReference type="EMBL" id="MBA0748579.1"/>
    </source>
</evidence>